<keyword evidence="6" id="KW-1185">Reference proteome</keyword>
<dbReference type="SUPFAM" id="SSF48008">
    <property type="entry name" value="GntR ligand-binding domain-like"/>
    <property type="match status" value="1"/>
</dbReference>
<dbReference type="SMART" id="SM00345">
    <property type="entry name" value="HTH_GNTR"/>
    <property type="match status" value="1"/>
</dbReference>
<evidence type="ECO:0000256" key="3">
    <source>
        <dbReference type="ARBA" id="ARBA00023163"/>
    </source>
</evidence>
<organism evidence="5 6">
    <name type="scientific">Caproiciproducens galactitolivorans</name>
    <dbReference type="NCBI Taxonomy" id="642589"/>
    <lineage>
        <taxon>Bacteria</taxon>
        <taxon>Bacillati</taxon>
        <taxon>Bacillota</taxon>
        <taxon>Clostridia</taxon>
        <taxon>Eubacteriales</taxon>
        <taxon>Acutalibacteraceae</taxon>
        <taxon>Caproiciproducens</taxon>
    </lineage>
</organism>
<dbReference type="InterPro" id="IPR008920">
    <property type="entry name" value="TF_FadR/GntR_C"/>
</dbReference>
<dbReference type="InterPro" id="IPR000524">
    <property type="entry name" value="Tscrpt_reg_HTH_GntR"/>
</dbReference>
<dbReference type="AlphaFoldDB" id="A0A4Z0YJ27"/>
<dbReference type="PANTHER" id="PTHR43537">
    <property type="entry name" value="TRANSCRIPTIONAL REGULATOR, GNTR FAMILY"/>
    <property type="match status" value="1"/>
</dbReference>
<dbReference type="SMART" id="SM00895">
    <property type="entry name" value="FCD"/>
    <property type="match status" value="1"/>
</dbReference>
<dbReference type="PANTHER" id="PTHR43537:SF5">
    <property type="entry name" value="UXU OPERON TRANSCRIPTIONAL REGULATOR"/>
    <property type="match status" value="1"/>
</dbReference>
<dbReference type="GO" id="GO:0003677">
    <property type="term" value="F:DNA binding"/>
    <property type="evidence" value="ECO:0007669"/>
    <property type="project" value="UniProtKB-KW"/>
</dbReference>
<dbReference type="GO" id="GO:0003700">
    <property type="term" value="F:DNA-binding transcription factor activity"/>
    <property type="evidence" value="ECO:0007669"/>
    <property type="project" value="InterPro"/>
</dbReference>
<dbReference type="CDD" id="cd07377">
    <property type="entry name" value="WHTH_GntR"/>
    <property type="match status" value="1"/>
</dbReference>
<dbReference type="EMBL" id="SRMQ01000001">
    <property type="protein sequence ID" value="TGJ77616.1"/>
    <property type="molecule type" value="Genomic_DNA"/>
</dbReference>
<evidence type="ECO:0000256" key="1">
    <source>
        <dbReference type="ARBA" id="ARBA00023015"/>
    </source>
</evidence>
<comment type="caution">
    <text evidence="5">The sequence shown here is derived from an EMBL/GenBank/DDBJ whole genome shotgun (WGS) entry which is preliminary data.</text>
</comment>
<dbReference type="SUPFAM" id="SSF46785">
    <property type="entry name" value="Winged helix' DNA-binding domain"/>
    <property type="match status" value="1"/>
</dbReference>
<dbReference type="InterPro" id="IPR011711">
    <property type="entry name" value="GntR_C"/>
</dbReference>
<keyword evidence="3" id="KW-0804">Transcription</keyword>
<dbReference type="OrthoDB" id="9799482at2"/>
<keyword evidence="1" id="KW-0805">Transcription regulation</keyword>
<keyword evidence="2" id="KW-0238">DNA-binding</keyword>
<dbReference type="Pfam" id="PF07729">
    <property type="entry name" value="FCD"/>
    <property type="match status" value="1"/>
</dbReference>
<sequence length="233" mass="26100">MEFQKLSAPSLKELFIRQIRESILSGQVSVGTRLPPERELALQMQVSRAVVNSGLTELEHQGFLEIRPRQGVFVADYGRNGNISTLNAIMEYHSETLGRAEIRSILEVRRALEHLATDAAIENASAEDMDCLERLAANVEATGSINQTIEAAFAFHHELAVVGSNSILPLIYISFKPVVSQLWLRYCRRYGADSLSDSTRALAECVIARDREAARRCTDEQLDNCIYGNRQIY</sequence>
<evidence type="ECO:0000313" key="6">
    <source>
        <dbReference type="Proteomes" id="UP000297714"/>
    </source>
</evidence>
<dbReference type="Gene3D" id="1.10.10.10">
    <property type="entry name" value="Winged helix-like DNA-binding domain superfamily/Winged helix DNA-binding domain"/>
    <property type="match status" value="1"/>
</dbReference>
<dbReference type="InterPro" id="IPR036388">
    <property type="entry name" value="WH-like_DNA-bd_sf"/>
</dbReference>
<dbReference type="PRINTS" id="PR00035">
    <property type="entry name" value="HTHGNTR"/>
</dbReference>
<accession>A0A4Z0YJ27</accession>
<proteinExistence type="predicted"/>
<protein>
    <submittedName>
        <fullName evidence="5">Pyruvate dehydrogenase complex repressor</fullName>
    </submittedName>
</protein>
<dbReference type="RefSeq" id="WP_135656434.1">
    <property type="nucleotide sequence ID" value="NZ_SRMQ01000001.1"/>
</dbReference>
<name>A0A4Z0YJ27_9FIRM</name>
<dbReference type="PROSITE" id="PS50949">
    <property type="entry name" value="HTH_GNTR"/>
    <property type="match status" value="1"/>
</dbReference>
<dbReference type="Proteomes" id="UP000297714">
    <property type="component" value="Unassembled WGS sequence"/>
</dbReference>
<keyword evidence="5" id="KW-0670">Pyruvate</keyword>
<evidence type="ECO:0000259" key="4">
    <source>
        <dbReference type="PROSITE" id="PS50949"/>
    </source>
</evidence>
<dbReference type="InterPro" id="IPR036390">
    <property type="entry name" value="WH_DNA-bd_sf"/>
</dbReference>
<dbReference type="Pfam" id="PF00392">
    <property type="entry name" value="GntR"/>
    <property type="match status" value="1"/>
</dbReference>
<gene>
    <name evidence="5" type="primary">pdhR</name>
    <name evidence="5" type="ORF">CAGA_00070</name>
</gene>
<feature type="domain" description="HTH gntR-type" evidence="4">
    <location>
        <begin position="9"/>
        <end position="77"/>
    </location>
</feature>
<reference evidence="5 6" key="1">
    <citation type="submission" date="2019-04" db="EMBL/GenBank/DDBJ databases">
        <authorList>
            <person name="Poehlein A."/>
            <person name="Bengelsdorf F.R."/>
            <person name="Duerre P."/>
            <person name="Daniel R."/>
        </authorList>
    </citation>
    <scope>NUCLEOTIDE SEQUENCE [LARGE SCALE GENOMIC DNA]</scope>
    <source>
        <strain evidence="5 6">BS-1</strain>
    </source>
</reference>
<evidence type="ECO:0000313" key="5">
    <source>
        <dbReference type="EMBL" id="TGJ77616.1"/>
    </source>
</evidence>
<dbReference type="Gene3D" id="1.20.120.530">
    <property type="entry name" value="GntR ligand-binding domain-like"/>
    <property type="match status" value="1"/>
</dbReference>
<evidence type="ECO:0000256" key="2">
    <source>
        <dbReference type="ARBA" id="ARBA00023125"/>
    </source>
</evidence>